<comment type="caution">
    <text evidence="2">The sequence shown here is derived from an EMBL/GenBank/DDBJ whole genome shotgun (WGS) entry which is preliminary data.</text>
</comment>
<dbReference type="Proteomes" id="UP000266615">
    <property type="component" value="Unassembled WGS sequence"/>
</dbReference>
<protein>
    <submittedName>
        <fullName evidence="2">Uncharacterized protein</fullName>
    </submittedName>
</protein>
<feature type="transmembrane region" description="Helical" evidence="1">
    <location>
        <begin position="14"/>
        <end position="35"/>
    </location>
</feature>
<reference evidence="2 3" key="1">
    <citation type="submission" date="2018-09" db="EMBL/GenBank/DDBJ databases">
        <title>Nesterenkonia natronophila sp. nov., an alkaliphilic actinobacteriume isolated from a soda lake, and emended description of the genus Nesterenkonia.</title>
        <authorList>
            <person name="Menes R.J."/>
            <person name="Iriarte A."/>
        </authorList>
    </citation>
    <scope>NUCLEOTIDE SEQUENCE [LARGE SCALE GENOMIC DNA]</scope>
    <source>
        <strain evidence="2 3">M8</strain>
    </source>
</reference>
<keyword evidence="1" id="KW-1133">Transmembrane helix</keyword>
<dbReference type="AlphaFoldDB" id="A0A3A4F0P2"/>
<evidence type="ECO:0000313" key="3">
    <source>
        <dbReference type="Proteomes" id="UP000266615"/>
    </source>
</evidence>
<feature type="transmembrane region" description="Helical" evidence="1">
    <location>
        <begin position="145"/>
        <end position="166"/>
    </location>
</feature>
<proteinExistence type="predicted"/>
<name>A0A3A4F0P2_9MICC</name>
<feature type="transmembrane region" description="Helical" evidence="1">
    <location>
        <begin position="69"/>
        <end position="87"/>
    </location>
</feature>
<keyword evidence="1" id="KW-0472">Membrane</keyword>
<keyword evidence="1" id="KW-0812">Transmembrane</keyword>
<dbReference type="OrthoDB" id="4965166at2"/>
<accession>A0A3A4F0P2</accession>
<dbReference type="RefSeq" id="WP_119902529.1">
    <property type="nucleotide sequence ID" value="NZ_QYZP01000002.1"/>
</dbReference>
<feature type="transmembrane region" description="Helical" evidence="1">
    <location>
        <begin position="41"/>
        <end position="57"/>
    </location>
</feature>
<organism evidence="2 3">
    <name type="scientific">Nesterenkonia natronophila</name>
    <dbReference type="NCBI Taxonomy" id="2174932"/>
    <lineage>
        <taxon>Bacteria</taxon>
        <taxon>Bacillati</taxon>
        <taxon>Actinomycetota</taxon>
        <taxon>Actinomycetes</taxon>
        <taxon>Micrococcales</taxon>
        <taxon>Micrococcaceae</taxon>
        <taxon>Nesterenkonia</taxon>
    </lineage>
</organism>
<evidence type="ECO:0000256" key="1">
    <source>
        <dbReference type="SAM" id="Phobius"/>
    </source>
</evidence>
<dbReference type="EMBL" id="QYZP01000002">
    <property type="protein sequence ID" value="RJN31742.1"/>
    <property type="molecule type" value="Genomic_DNA"/>
</dbReference>
<gene>
    <name evidence="2" type="ORF">D3250_06320</name>
</gene>
<sequence>MADDQRRLFAPAQLTRGALAALVGVGSAVLAHAAAGHHSPHFLVVILALVVSLPICVQLSGTLMSPGRLAGAVLGSQVVLHGLFALFPGPTLTSSGLARESHAHHGVTANASLQRAADSPDPATLVETGGGAAPSLAAQTETTMLLAHLVAALSALGLFCFGDALVRGMVDRIAIAPALMLLDLDLSRNIPPPSDADTARRVENAPIAWLGSGPRTLRGPPSLVK</sequence>
<evidence type="ECO:0000313" key="2">
    <source>
        <dbReference type="EMBL" id="RJN31742.1"/>
    </source>
</evidence>
<keyword evidence="3" id="KW-1185">Reference proteome</keyword>